<protein>
    <submittedName>
        <fullName evidence="1">Uncharacterized protein</fullName>
    </submittedName>
</protein>
<accession>A0A0E9SJH7</accession>
<proteinExistence type="predicted"/>
<organism evidence="1">
    <name type="scientific">Anguilla anguilla</name>
    <name type="common">European freshwater eel</name>
    <name type="synonym">Muraena anguilla</name>
    <dbReference type="NCBI Taxonomy" id="7936"/>
    <lineage>
        <taxon>Eukaryota</taxon>
        <taxon>Metazoa</taxon>
        <taxon>Chordata</taxon>
        <taxon>Craniata</taxon>
        <taxon>Vertebrata</taxon>
        <taxon>Euteleostomi</taxon>
        <taxon>Actinopterygii</taxon>
        <taxon>Neopterygii</taxon>
        <taxon>Teleostei</taxon>
        <taxon>Anguilliformes</taxon>
        <taxon>Anguillidae</taxon>
        <taxon>Anguilla</taxon>
    </lineage>
</organism>
<dbReference type="AlphaFoldDB" id="A0A0E9SJH7"/>
<evidence type="ECO:0000313" key="1">
    <source>
        <dbReference type="EMBL" id="JAH40810.1"/>
    </source>
</evidence>
<dbReference type="EMBL" id="GBXM01067767">
    <property type="protein sequence ID" value="JAH40810.1"/>
    <property type="molecule type" value="Transcribed_RNA"/>
</dbReference>
<reference evidence="1" key="1">
    <citation type="submission" date="2014-11" db="EMBL/GenBank/DDBJ databases">
        <authorList>
            <person name="Amaro Gonzalez C."/>
        </authorList>
    </citation>
    <scope>NUCLEOTIDE SEQUENCE</scope>
</reference>
<sequence length="33" mass="3735">MQCACKNLCVQVSHSKHSSLTTSFYCLEQRNTS</sequence>
<reference evidence="1" key="2">
    <citation type="journal article" date="2015" name="Fish Shellfish Immunol.">
        <title>Early steps in the European eel (Anguilla anguilla)-Vibrio vulnificus interaction in the gills: Role of the RtxA13 toxin.</title>
        <authorList>
            <person name="Callol A."/>
            <person name="Pajuelo D."/>
            <person name="Ebbesson L."/>
            <person name="Teles M."/>
            <person name="MacKenzie S."/>
            <person name="Amaro C."/>
        </authorList>
    </citation>
    <scope>NUCLEOTIDE SEQUENCE</scope>
</reference>
<name>A0A0E9SJH7_ANGAN</name>